<feature type="compositionally biased region" description="Basic and acidic residues" evidence="1">
    <location>
        <begin position="418"/>
        <end position="431"/>
    </location>
</feature>
<feature type="compositionally biased region" description="Low complexity" evidence="1">
    <location>
        <begin position="506"/>
        <end position="521"/>
    </location>
</feature>
<dbReference type="EMBL" id="WWEQ01000025">
    <property type="protein sequence ID" value="MYM19816.1"/>
    <property type="molecule type" value="Genomic_DNA"/>
</dbReference>
<protein>
    <recommendedName>
        <fullName evidence="4">HNH endonuclease</fullName>
    </recommendedName>
</protein>
<dbReference type="Proteomes" id="UP000469215">
    <property type="component" value="Unassembled WGS sequence"/>
</dbReference>
<dbReference type="InterPro" id="IPR003615">
    <property type="entry name" value="HNH_nuc"/>
</dbReference>
<feature type="region of interest" description="Disordered" evidence="1">
    <location>
        <begin position="500"/>
        <end position="580"/>
    </location>
</feature>
<sequence length="580" mass="62092">MRAIPEASWIALALELDVSIFRAKRQGALALCAIHGMPDTLRETTASHLRFGRLEFAASLGVKLDEERRATFDHAVSRIDPGLEWKRYRRAVSEIYLALLPPREDGTARRDRGVSCWNNHDGTGCLQFRGPLSTIVAADRRLTAWSKGVIRAETALFNAAEARDHLAPGDRLADARLFDELRFDIGLLGVPEVPLTVAHADGSEELITLTMPTETAWLRKQAGVAVTIPLLSLLGESDLPARLDGESPLSAAEARRIASCAPSMRRILTDPITGRVAEAVARSYPIPMSLRTTLIQEWVWCTVPGCSRMARSCDMDHVAPFDHENPARGGPTQLDNLHPLCRRHHRLKTEGALGVERRGDSFVWTFPSAAAAVLRPPGSEADIVHADQLRALLCLWDRTDADAAADDSATESWAAARTRTEEVHEPPEHEGPAANRTSAPCPHAWGPAHCPPGEQRTAVPTPHPPDVPAARASAPRAAVLHTAVPTPTVSAASAVPTALGSPVGPTAPNTPVDTTTPPADASVAAQGTRSTATAPDTAPPPRAASPAPTPHTPGTAPTSPSRQPRRRPRAITHPFAAPPP</sequence>
<evidence type="ECO:0008006" key="4">
    <source>
        <dbReference type="Google" id="ProtNLM"/>
    </source>
</evidence>
<proteinExistence type="predicted"/>
<feature type="region of interest" description="Disordered" evidence="1">
    <location>
        <begin position="404"/>
        <end position="475"/>
    </location>
</feature>
<keyword evidence="3" id="KW-1185">Reference proteome</keyword>
<gene>
    <name evidence="2" type="ORF">GSY69_07500</name>
</gene>
<accession>A0A6N9H7Q8</accession>
<dbReference type="Gene3D" id="1.10.30.50">
    <property type="match status" value="1"/>
</dbReference>
<dbReference type="CDD" id="cd00085">
    <property type="entry name" value="HNHc"/>
    <property type="match status" value="1"/>
</dbReference>
<dbReference type="AlphaFoldDB" id="A0A6N9H7Q8"/>
<evidence type="ECO:0000313" key="2">
    <source>
        <dbReference type="EMBL" id="MYM19816.1"/>
    </source>
</evidence>
<evidence type="ECO:0000256" key="1">
    <source>
        <dbReference type="SAM" id="MobiDB-lite"/>
    </source>
</evidence>
<feature type="compositionally biased region" description="Pro residues" evidence="1">
    <location>
        <begin position="537"/>
        <end position="551"/>
    </location>
</feature>
<name>A0A6N9H7Q8_9MICO</name>
<evidence type="ECO:0000313" key="3">
    <source>
        <dbReference type="Proteomes" id="UP000469215"/>
    </source>
</evidence>
<dbReference type="RefSeq" id="WP_160953244.1">
    <property type="nucleotide sequence ID" value="NZ_WWEQ01000025.1"/>
</dbReference>
<reference evidence="2 3" key="1">
    <citation type="submission" date="2020-01" db="EMBL/GenBank/DDBJ databases">
        <authorList>
            <person name="Deng T."/>
        </authorList>
    </citation>
    <scope>NUCLEOTIDE SEQUENCE [LARGE SCALE GENOMIC DNA]</scope>
    <source>
        <strain evidence="2 3">5221</strain>
    </source>
</reference>
<feature type="compositionally biased region" description="Low complexity" evidence="1">
    <location>
        <begin position="552"/>
        <end position="562"/>
    </location>
</feature>
<organism evidence="2 3">
    <name type="scientific">Brevibacterium rongguiense</name>
    <dbReference type="NCBI Taxonomy" id="2695267"/>
    <lineage>
        <taxon>Bacteria</taxon>
        <taxon>Bacillati</taxon>
        <taxon>Actinomycetota</taxon>
        <taxon>Actinomycetes</taxon>
        <taxon>Micrococcales</taxon>
        <taxon>Brevibacteriaceae</taxon>
        <taxon>Brevibacterium</taxon>
    </lineage>
</organism>
<comment type="caution">
    <text evidence="2">The sequence shown here is derived from an EMBL/GenBank/DDBJ whole genome shotgun (WGS) entry which is preliminary data.</text>
</comment>